<dbReference type="SUPFAM" id="SSF53850">
    <property type="entry name" value="Periplasmic binding protein-like II"/>
    <property type="match status" value="1"/>
</dbReference>
<accession>A0A2N8Z8R3</accession>
<name>A0A2N8Z8R3_9VIBR</name>
<gene>
    <name evidence="1" type="ORF">VTAP4600_A0303</name>
</gene>
<dbReference type="AlphaFoldDB" id="A0A2N8Z8R3"/>
<sequence length="254" mass="29118">MNPFVARLCVMLTIAFLPTSLIASVKLQLAYSDVESHPFQLGNGRKIPSEPGLALDVISLATEQIDVVLEYVRFPGKRVLHDIKKGTVDGGFIFSYNTDRAEYAEYPMKDGQPDRSRRIATIGYYFYRLKDSTDKIDIDTLRQSRQMVGAHLGYSIVKVLKEKEINVHEVKTTEQLFRMLRSHRLTTVAIQDTIAEKFLKEKNWTNIERVSPAIITKDYYLIFSQQFMTSNPDLPDQIWQALIGARQSIIPEKK</sequence>
<dbReference type="OrthoDB" id="6193186at2"/>
<dbReference type="EMBL" id="LT960611">
    <property type="protein sequence ID" value="SON48282.1"/>
    <property type="molecule type" value="Genomic_DNA"/>
</dbReference>
<dbReference type="RefSeq" id="WP_102521182.1">
    <property type="nucleotide sequence ID" value="NZ_LT960611.1"/>
</dbReference>
<dbReference type="Gene3D" id="3.40.190.10">
    <property type="entry name" value="Periplasmic binding protein-like II"/>
    <property type="match status" value="2"/>
</dbReference>
<organism evidence="1 2">
    <name type="scientific">Vibrio tapetis subsp. tapetis</name>
    <dbReference type="NCBI Taxonomy" id="1671868"/>
    <lineage>
        <taxon>Bacteria</taxon>
        <taxon>Pseudomonadati</taxon>
        <taxon>Pseudomonadota</taxon>
        <taxon>Gammaproteobacteria</taxon>
        <taxon>Vibrionales</taxon>
        <taxon>Vibrionaceae</taxon>
        <taxon>Vibrio</taxon>
    </lineage>
</organism>
<dbReference type="KEGG" id="vta:A0303"/>
<protein>
    <submittedName>
        <fullName evidence="1">ABC-type amino acid transport/signal transduction system</fullName>
    </submittedName>
</protein>
<proteinExistence type="predicted"/>
<reference evidence="1 2" key="1">
    <citation type="submission" date="2017-10" db="EMBL/GenBank/DDBJ databases">
        <authorList>
            <person name="Banno H."/>
            <person name="Chua N.-H."/>
        </authorList>
    </citation>
    <scope>NUCLEOTIDE SEQUENCE [LARGE SCALE GENOMIC DNA]</scope>
    <source>
        <strain evidence="1">Vibrio tapetis CECT4600</strain>
    </source>
</reference>
<keyword evidence="2" id="KW-1185">Reference proteome</keyword>
<evidence type="ECO:0000313" key="1">
    <source>
        <dbReference type="EMBL" id="SON48282.1"/>
    </source>
</evidence>
<dbReference type="Proteomes" id="UP000235828">
    <property type="component" value="Chromosome A"/>
</dbReference>
<evidence type="ECO:0000313" key="2">
    <source>
        <dbReference type="Proteomes" id="UP000235828"/>
    </source>
</evidence>